<keyword evidence="3 11" id="KW-0813">Transport</keyword>
<feature type="transmembrane region" description="Helical" evidence="11">
    <location>
        <begin position="127"/>
        <end position="146"/>
    </location>
</feature>
<feature type="transmembrane region" description="Helical" evidence="11">
    <location>
        <begin position="92"/>
        <end position="120"/>
    </location>
</feature>
<protein>
    <recommendedName>
        <fullName evidence="11">Cobalt transport protein CbiM</fullName>
    </recommendedName>
    <alternativeName>
        <fullName evidence="11">Energy-coupling factor transporter probable substrate-capture protein CbiM</fullName>
        <shortName evidence="11">ECF transporter S component CbiM</shortName>
    </alternativeName>
</protein>
<evidence type="ECO:0000256" key="10">
    <source>
        <dbReference type="ARBA" id="ARBA00023285"/>
    </source>
</evidence>
<evidence type="ECO:0000256" key="5">
    <source>
        <dbReference type="ARBA" id="ARBA00022573"/>
    </source>
</evidence>
<evidence type="ECO:0000256" key="1">
    <source>
        <dbReference type="ARBA" id="ARBA00004651"/>
    </source>
</evidence>
<dbReference type="HAMAP" id="MF_01462">
    <property type="entry name" value="CbiM"/>
    <property type="match status" value="1"/>
</dbReference>
<dbReference type="RefSeq" id="WP_214174159.1">
    <property type="nucleotide sequence ID" value="NZ_JAHCVK010000001.1"/>
</dbReference>
<keyword evidence="4 11" id="KW-1003">Cell membrane</keyword>
<evidence type="ECO:0000256" key="11">
    <source>
        <dbReference type="HAMAP-Rule" id="MF_01462"/>
    </source>
</evidence>
<keyword evidence="5 11" id="KW-0169">Cobalamin biosynthesis</keyword>
<dbReference type="PANTHER" id="PTHR43627:SF1">
    <property type="entry name" value="COBALT TRANSPORT PROTEIN CBIM"/>
    <property type="match status" value="1"/>
</dbReference>
<proteinExistence type="inferred from homology"/>
<keyword evidence="10 11" id="KW-0170">Cobalt</keyword>
<feature type="transmembrane region" description="Helical" evidence="11">
    <location>
        <begin position="58"/>
        <end position="80"/>
    </location>
</feature>
<keyword evidence="9 11" id="KW-0472">Membrane</keyword>
<evidence type="ECO:0000313" key="13">
    <source>
        <dbReference type="Proteomes" id="UP000756860"/>
    </source>
</evidence>
<feature type="transmembrane region" description="Helical" evidence="11">
    <location>
        <begin position="196"/>
        <end position="222"/>
    </location>
</feature>
<evidence type="ECO:0000313" key="12">
    <source>
        <dbReference type="EMBL" id="MBT0652203.1"/>
    </source>
</evidence>
<evidence type="ECO:0000256" key="3">
    <source>
        <dbReference type="ARBA" id="ARBA00022448"/>
    </source>
</evidence>
<dbReference type="Proteomes" id="UP000756860">
    <property type="component" value="Unassembled WGS sequence"/>
</dbReference>
<reference evidence="12 13" key="1">
    <citation type="submission" date="2021-05" db="EMBL/GenBank/DDBJ databases">
        <title>The draft genome of Geobacter luticola JCM 17780.</title>
        <authorList>
            <person name="Xu Z."/>
            <person name="Masuda Y."/>
            <person name="Itoh H."/>
            <person name="Senoo K."/>
        </authorList>
    </citation>
    <scope>NUCLEOTIDE SEQUENCE [LARGE SCALE GENOMIC DNA]</scope>
    <source>
        <strain evidence="12 13">JCM 17780</strain>
    </source>
</reference>
<dbReference type="InterPro" id="IPR002751">
    <property type="entry name" value="CbiM/NikMN"/>
</dbReference>
<comment type="caution">
    <text evidence="12">The sequence shown here is derived from an EMBL/GenBank/DDBJ whole genome shotgun (WGS) entry which is preliminary data.</text>
</comment>
<feature type="transmembrane region" description="Helical" evidence="11">
    <location>
        <begin position="28"/>
        <end position="46"/>
    </location>
</feature>
<evidence type="ECO:0000256" key="9">
    <source>
        <dbReference type="ARBA" id="ARBA00023136"/>
    </source>
</evidence>
<comment type="subcellular location">
    <subcellularLocation>
        <location evidence="1 11">Cell membrane</location>
        <topology evidence="1 11">Multi-pass membrane protein</topology>
    </subcellularLocation>
</comment>
<keyword evidence="13" id="KW-1185">Reference proteome</keyword>
<dbReference type="InterPro" id="IPR018024">
    <property type="entry name" value="CbiM"/>
</dbReference>
<dbReference type="PANTHER" id="PTHR43627">
    <property type="match status" value="1"/>
</dbReference>
<organism evidence="12 13">
    <name type="scientific">Geomobilimonas luticola</name>
    <dbReference type="NCBI Taxonomy" id="1114878"/>
    <lineage>
        <taxon>Bacteria</taxon>
        <taxon>Pseudomonadati</taxon>
        <taxon>Thermodesulfobacteriota</taxon>
        <taxon>Desulfuromonadia</taxon>
        <taxon>Geobacterales</taxon>
        <taxon>Geobacteraceae</taxon>
        <taxon>Geomobilimonas</taxon>
    </lineage>
</organism>
<keyword evidence="2 11" id="KW-0171">Cobalt transport</keyword>
<name>A0ABS5SA00_9BACT</name>
<comment type="similarity">
    <text evidence="11">Belongs to the CbiM family.</text>
</comment>
<evidence type="ECO:0000256" key="6">
    <source>
        <dbReference type="ARBA" id="ARBA00022692"/>
    </source>
</evidence>
<dbReference type="EMBL" id="JAHCVK010000001">
    <property type="protein sequence ID" value="MBT0652203.1"/>
    <property type="molecule type" value="Genomic_DNA"/>
</dbReference>
<keyword evidence="7 11" id="KW-1133">Transmembrane helix</keyword>
<comment type="function">
    <text evidence="11">Part of the energy-coupling factor (ECF) transporter complex CbiMNOQ involved in cobalt import.</text>
</comment>
<evidence type="ECO:0000256" key="7">
    <source>
        <dbReference type="ARBA" id="ARBA00022989"/>
    </source>
</evidence>
<dbReference type="Gene3D" id="1.10.1760.20">
    <property type="match status" value="1"/>
</dbReference>
<dbReference type="Pfam" id="PF01891">
    <property type="entry name" value="CbiM"/>
    <property type="match status" value="1"/>
</dbReference>
<accession>A0ABS5SA00</accession>
<dbReference type="NCBIfam" id="NF006184">
    <property type="entry name" value="PRK08319.1"/>
    <property type="match status" value="1"/>
</dbReference>
<gene>
    <name evidence="11" type="primary">cbiM</name>
    <name evidence="12" type="ORF">KI810_03990</name>
</gene>
<comment type="subunit">
    <text evidence="11">Forms an energy-coupling factor (ECF) transporter complex composed of an ATP-binding protein (A component, CbiO), a transmembrane protein (T component, CbiQ) and 2 possible substrate-capture proteins (S components, CbiM and CbiN) of unknown stoichimetry.</text>
</comment>
<evidence type="ECO:0000256" key="4">
    <source>
        <dbReference type="ARBA" id="ARBA00022475"/>
    </source>
</evidence>
<keyword evidence="6 11" id="KW-0812">Transmembrane</keyword>
<comment type="pathway">
    <text evidence="11">Cofactor biosynthesis; adenosylcobalamin biosynthesis.</text>
</comment>
<keyword evidence="8 11" id="KW-0406">Ion transport</keyword>
<evidence type="ECO:0000256" key="8">
    <source>
        <dbReference type="ARBA" id="ARBA00023065"/>
    </source>
</evidence>
<evidence type="ECO:0000256" key="2">
    <source>
        <dbReference type="ARBA" id="ARBA00022426"/>
    </source>
</evidence>
<sequence length="245" mass="25675">MQKILPIMLLFLTTPAHAMHISEGILPFSWAALWFAVAVPFVALGIKRLNDLAKDDLSFKPLVGLMAAVVFIISCMPVPVPTAGTCSHPCGTGIAAILVGPFVSVVITAVALLIQALFLAHGGLSTWGADIVSMGVVGSFAGWFTFRALRAMGASLGVAGFAAGLLADWATYATTSLVLAAGIRGDSPFLPLAGKIVLAFIPTQLPLGLLEGAMTAGMVMLLQRKRPELLVRMRVITEKELTAHA</sequence>